<accession>A0A0A8YFV5</accession>
<proteinExistence type="predicted"/>
<dbReference type="EMBL" id="GBRH01273259">
    <property type="protein sequence ID" value="JAD24636.1"/>
    <property type="molecule type" value="Transcribed_RNA"/>
</dbReference>
<dbReference type="AlphaFoldDB" id="A0A0A8YFV5"/>
<protein>
    <submittedName>
        <fullName evidence="1">Uncharacterized protein</fullName>
    </submittedName>
</protein>
<evidence type="ECO:0000313" key="1">
    <source>
        <dbReference type="EMBL" id="JAD24636.1"/>
    </source>
</evidence>
<name>A0A0A8YFV5_ARUDO</name>
<sequence length="44" mass="4603">MWGMGKGGRVNIRSPSLKVLNSNGMRSSSRTLPTSSGCLACTCT</sequence>
<reference evidence="1" key="2">
    <citation type="journal article" date="2015" name="Data Brief">
        <title>Shoot transcriptome of the giant reed, Arundo donax.</title>
        <authorList>
            <person name="Barrero R.A."/>
            <person name="Guerrero F.D."/>
            <person name="Moolhuijzen P."/>
            <person name="Goolsby J.A."/>
            <person name="Tidwell J."/>
            <person name="Bellgard S.E."/>
            <person name="Bellgard M.I."/>
        </authorList>
    </citation>
    <scope>NUCLEOTIDE SEQUENCE</scope>
    <source>
        <tissue evidence="1">Shoot tissue taken approximately 20 cm above the soil surface</tissue>
    </source>
</reference>
<reference evidence="1" key="1">
    <citation type="submission" date="2014-09" db="EMBL/GenBank/DDBJ databases">
        <authorList>
            <person name="Magalhaes I.L.F."/>
            <person name="Oliveira U."/>
            <person name="Santos F.R."/>
            <person name="Vidigal T.H.D.A."/>
            <person name="Brescovit A.D."/>
            <person name="Santos A.J."/>
        </authorList>
    </citation>
    <scope>NUCLEOTIDE SEQUENCE</scope>
    <source>
        <tissue evidence="1">Shoot tissue taken approximately 20 cm above the soil surface</tissue>
    </source>
</reference>
<organism evidence="1">
    <name type="scientific">Arundo donax</name>
    <name type="common">Giant reed</name>
    <name type="synonym">Donax arundinaceus</name>
    <dbReference type="NCBI Taxonomy" id="35708"/>
    <lineage>
        <taxon>Eukaryota</taxon>
        <taxon>Viridiplantae</taxon>
        <taxon>Streptophyta</taxon>
        <taxon>Embryophyta</taxon>
        <taxon>Tracheophyta</taxon>
        <taxon>Spermatophyta</taxon>
        <taxon>Magnoliopsida</taxon>
        <taxon>Liliopsida</taxon>
        <taxon>Poales</taxon>
        <taxon>Poaceae</taxon>
        <taxon>PACMAD clade</taxon>
        <taxon>Arundinoideae</taxon>
        <taxon>Arundineae</taxon>
        <taxon>Arundo</taxon>
    </lineage>
</organism>